<dbReference type="Pfam" id="PF19450">
    <property type="entry name" value="DUF5988"/>
    <property type="match status" value="1"/>
</dbReference>
<protein>
    <submittedName>
        <fullName evidence="2">Uncharacterized protein</fullName>
    </submittedName>
</protein>
<evidence type="ECO:0000256" key="1">
    <source>
        <dbReference type="SAM" id="MobiDB-lite"/>
    </source>
</evidence>
<evidence type="ECO:0000313" key="2">
    <source>
        <dbReference type="EMBL" id="GIG91447.1"/>
    </source>
</evidence>
<keyword evidence="3" id="KW-1185">Reference proteome</keyword>
<dbReference type="EMBL" id="BONW01000038">
    <property type="protein sequence ID" value="GIG91447.1"/>
    <property type="molecule type" value="Genomic_DNA"/>
</dbReference>
<reference evidence="2 3" key="1">
    <citation type="submission" date="2021-01" db="EMBL/GenBank/DDBJ databases">
        <title>Whole genome shotgun sequence of Plantactinospora endophytica NBRC 110450.</title>
        <authorList>
            <person name="Komaki H."/>
            <person name="Tamura T."/>
        </authorList>
    </citation>
    <scope>NUCLEOTIDE SEQUENCE [LARGE SCALE GENOMIC DNA]</scope>
    <source>
        <strain evidence="2 3">NBRC 110450</strain>
    </source>
</reference>
<proteinExistence type="predicted"/>
<comment type="caution">
    <text evidence="2">The sequence shown here is derived from an EMBL/GenBank/DDBJ whole genome shotgun (WGS) entry which is preliminary data.</text>
</comment>
<name>A0ABQ4E9Q0_9ACTN</name>
<evidence type="ECO:0000313" key="3">
    <source>
        <dbReference type="Proteomes" id="UP000646749"/>
    </source>
</evidence>
<dbReference type="Proteomes" id="UP000646749">
    <property type="component" value="Unassembled WGS sequence"/>
</dbReference>
<organism evidence="2 3">
    <name type="scientific">Plantactinospora endophytica</name>
    <dbReference type="NCBI Taxonomy" id="673535"/>
    <lineage>
        <taxon>Bacteria</taxon>
        <taxon>Bacillati</taxon>
        <taxon>Actinomycetota</taxon>
        <taxon>Actinomycetes</taxon>
        <taxon>Micromonosporales</taxon>
        <taxon>Micromonosporaceae</taxon>
        <taxon>Plantactinospora</taxon>
    </lineage>
</organism>
<accession>A0ABQ4E9Q0</accession>
<dbReference type="InterPro" id="IPR046030">
    <property type="entry name" value="DUF5988"/>
</dbReference>
<dbReference type="RefSeq" id="WP_203869833.1">
    <property type="nucleotide sequence ID" value="NZ_BONW01000038.1"/>
</dbReference>
<feature type="region of interest" description="Disordered" evidence="1">
    <location>
        <begin position="1"/>
        <end position="22"/>
    </location>
</feature>
<gene>
    <name evidence="2" type="ORF">Pen02_63830</name>
</gene>
<sequence length="67" mass="7515">MDRPEHVEAQLVGGPSDAPATATIGRHDEIDRIKIIHLGGYEHFEREAGTDTTAPVYRWTMRTKIAE</sequence>